<evidence type="ECO:0000313" key="11">
    <source>
        <dbReference type="Proteomes" id="UP001326613"/>
    </source>
</evidence>
<dbReference type="InterPro" id="IPR001796">
    <property type="entry name" value="DHFR_dom"/>
</dbReference>
<keyword evidence="4" id="KW-0554">One-carbon metabolism</keyword>
<dbReference type="Proteomes" id="UP001326613">
    <property type="component" value="Chromosome"/>
</dbReference>
<proteinExistence type="inferred from homology"/>
<gene>
    <name evidence="10" type="ORF">Trichorick_00026</name>
</gene>
<dbReference type="InterPro" id="IPR024072">
    <property type="entry name" value="DHFR-like_dom_sf"/>
</dbReference>
<feature type="domain" description="DHFR" evidence="9">
    <location>
        <begin position="6"/>
        <end position="165"/>
    </location>
</feature>
<dbReference type="PROSITE" id="PS51330">
    <property type="entry name" value="DHFR_2"/>
    <property type="match status" value="1"/>
</dbReference>
<dbReference type="InterPro" id="IPR017925">
    <property type="entry name" value="DHFR_CS"/>
</dbReference>
<dbReference type="EMBL" id="CP112932">
    <property type="protein sequence ID" value="WPY00156.1"/>
    <property type="molecule type" value="Genomic_DNA"/>
</dbReference>
<keyword evidence="11" id="KW-1185">Reference proteome</keyword>
<dbReference type="InterPro" id="IPR012259">
    <property type="entry name" value="DHFR"/>
</dbReference>
<evidence type="ECO:0000256" key="6">
    <source>
        <dbReference type="ARBA" id="ARBA00023002"/>
    </source>
</evidence>
<comment type="pathway">
    <text evidence="1">Cofactor biosynthesis; tetrahydrofolate biosynthesis; 5,6,7,8-tetrahydrofolate from 7,8-dihydrofolate: step 1/1.</text>
</comment>
<keyword evidence="5" id="KW-0521">NADP</keyword>
<dbReference type="PRINTS" id="PR00070">
    <property type="entry name" value="DHFR"/>
</dbReference>
<evidence type="ECO:0000259" key="9">
    <source>
        <dbReference type="PROSITE" id="PS51330"/>
    </source>
</evidence>
<keyword evidence="6" id="KW-0560">Oxidoreductase</keyword>
<evidence type="ECO:0000256" key="5">
    <source>
        <dbReference type="ARBA" id="ARBA00022857"/>
    </source>
</evidence>
<comment type="similarity">
    <text evidence="2 8">Belongs to the dihydrofolate reductase family.</text>
</comment>
<reference evidence="10 11" key="1">
    <citation type="submission" date="2022-10" db="EMBL/GenBank/DDBJ databases">
        <title>Host association and intracellularity evolved multiple times independently in the Rickettsiales.</title>
        <authorList>
            <person name="Castelli M."/>
            <person name="Nardi T."/>
            <person name="Gammuto L."/>
            <person name="Bellinzona G."/>
            <person name="Sabaneyeva E."/>
            <person name="Potekhin A."/>
            <person name="Serra V."/>
            <person name="Petroni G."/>
            <person name="Sassera D."/>
        </authorList>
    </citation>
    <scope>NUCLEOTIDE SEQUENCE [LARGE SCALE GENOMIC DNA]</scope>
    <source>
        <strain evidence="10 11">Kr 154-4</strain>
    </source>
</reference>
<dbReference type="CDD" id="cd00209">
    <property type="entry name" value="DHFR"/>
    <property type="match status" value="1"/>
</dbReference>
<evidence type="ECO:0000256" key="7">
    <source>
        <dbReference type="ARBA" id="ARBA00025067"/>
    </source>
</evidence>
<protein>
    <recommendedName>
        <fullName evidence="3">dihydrofolate reductase</fullName>
        <ecNumber evidence="3">1.5.1.3</ecNumber>
    </recommendedName>
</protein>
<dbReference type="Gene3D" id="3.40.430.10">
    <property type="entry name" value="Dihydrofolate Reductase, subunit A"/>
    <property type="match status" value="1"/>
</dbReference>
<evidence type="ECO:0000256" key="2">
    <source>
        <dbReference type="ARBA" id="ARBA00009539"/>
    </source>
</evidence>
<comment type="function">
    <text evidence="7">Key enzyme in folate metabolism. Catalyzes an essential reaction for de novo glycine and purine synthesis, and for DNA precursor synthesis.</text>
</comment>
<evidence type="ECO:0000313" key="10">
    <source>
        <dbReference type="EMBL" id="WPY00156.1"/>
    </source>
</evidence>
<name>A0ABZ0UQR2_9RICK</name>
<sequence length="165" mass="19171">MSNRPIITGIMACDLMGAIGKNNKLPWNSEEELEHFRKTTIDNVMIMGYQTFTSMPERALENRQNIVFSRTARIQIKENIVFVSSLQEFLSLINDYKDQKCFMIGGAQIVNLFLANNLITEFILTKFKRTYGGDVFFPLHLLENWSYIIISEHTDFIIYKYLNPG</sequence>
<dbReference type="Pfam" id="PF00186">
    <property type="entry name" value="DHFR_1"/>
    <property type="match status" value="1"/>
</dbReference>
<dbReference type="PANTHER" id="PTHR48069">
    <property type="entry name" value="DIHYDROFOLATE REDUCTASE"/>
    <property type="match status" value="1"/>
</dbReference>
<accession>A0ABZ0UQR2</accession>
<organism evidence="10 11">
    <name type="scientific">Candidatus Trichorickettsia mobilis</name>
    <dbReference type="NCBI Taxonomy" id="1346319"/>
    <lineage>
        <taxon>Bacteria</taxon>
        <taxon>Pseudomonadati</taxon>
        <taxon>Pseudomonadota</taxon>
        <taxon>Alphaproteobacteria</taxon>
        <taxon>Rickettsiales</taxon>
        <taxon>Rickettsiaceae</taxon>
        <taxon>Rickettsieae</taxon>
        <taxon>Candidatus Trichorickettsia</taxon>
    </lineage>
</organism>
<dbReference type="PANTHER" id="PTHR48069:SF3">
    <property type="entry name" value="DIHYDROFOLATE REDUCTASE"/>
    <property type="match status" value="1"/>
</dbReference>
<evidence type="ECO:0000256" key="1">
    <source>
        <dbReference type="ARBA" id="ARBA00004903"/>
    </source>
</evidence>
<dbReference type="EC" id="1.5.1.3" evidence="3"/>
<dbReference type="RefSeq" id="WP_323738254.1">
    <property type="nucleotide sequence ID" value="NZ_CP112932.1"/>
</dbReference>
<dbReference type="SUPFAM" id="SSF53597">
    <property type="entry name" value="Dihydrofolate reductase-like"/>
    <property type="match status" value="1"/>
</dbReference>
<evidence type="ECO:0000256" key="4">
    <source>
        <dbReference type="ARBA" id="ARBA00022563"/>
    </source>
</evidence>
<evidence type="ECO:0000256" key="8">
    <source>
        <dbReference type="RuleBase" id="RU004474"/>
    </source>
</evidence>
<dbReference type="PROSITE" id="PS00075">
    <property type="entry name" value="DHFR_1"/>
    <property type="match status" value="1"/>
</dbReference>
<evidence type="ECO:0000256" key="3">
    <source>
        <dbReference type="ARBA" id="ARBA00012856"/>
    </source>
</evidence>